<reference evidence="4" key="1">
    <citation type="submission" date="2025-08" db="UniProtKB">
        <authorList>
            <consortium name="RefSeq"/>
        </authorList>
    </citation>
    <scope>IDENTIFICATION</scope>
    <source>
        <tissue evidence="4">Fruit stalk</tissue>
    </source>
</reference>
<protein>
    <submittedName>
        <fullName evidence="4">Uncharacterized protein LOC111318025</fullName>
    </submittedName>
</protein>
<keyword evidence="1" id="KW-1133">Transmembrane helix</keyword>
<evidence type="ECO:0000313" key="4">
    <source>
        <dbReference type="RefSeq" id="XP_022776373.1"/>
    </source>
</evidence>
<feature type="chain" id="PRO_5027833149" evidence="2">
    <location>
        <begin position="29"/>
        <end position="562"/>
    </location>
</feature>
<evidence type="ECO:0000256" key="2">
    <source>
        <dbReference type="SAM" id="SignalP"/>
    </source>
</evidence>
<feature type="transmembrane region" description="Helical" evidence="1">
    <location>
        <begin position="500"/>
        <end position="519"/>
    </location>
</feature>
<dbReference type="OrthoDB" id="1937321at2759"/>
<keyword evidence="1" id="KW-0472">Membrane</keyword>
<evidence type="ECO:0000313" key="3">
    <source>
        <dbReference type="Proteomes" id="UP000515121"/>
    </source>
</evidence>
<dbReference type="AlphaFoldDB" id="A0A6P6BH07"/>
<keyword evidence="1" id="KW-0812">Transmembrane</keyword>
<feature type="transmembrane region" description="Helical" evidence="1">
    <location>
        <begin position="290"/>
        <end position="312"/>
    </location>
</feature>
<keyword evidence="3" id="KW-1185">Reference proteome</keyword>
<dbReference type="RefSeq" id="XP_022776373.1">
    <property type="nucleotide sequence ID" value="XM_022920638.1"/>
</dbReference>
<proteinExistence type="predicted"/>
<accession>A0A6P6BH07</accession>
<gene>
    <name evidence="4" type="primary">LOC111318025</name>
</gene>
<dbReference type="PANTHER" id="PTHR31414">
    <property type="entry name" value="TRANSMEMBRANE PROTEIN DDB_G0292058"/>
    <property type="match status" value="1"/>
</dbReference>
<sequence>MKKIILFRHFIFLLLVGFGCLSPVPVLAQNGPINDHVKLIFGGVNLGPWKNGISELAQAPAPTNDEPPSTLVLAAKRTNRPDILRHFKHYLGGWDITNRHYWASVGFTGAAGFIFAALWFVSFGLVLVLYHCCGWRVNIKGKRSDHSQMICLIMLILFTSAAATGCILLSIGQDEFHGEVLHTLKYVVNQSDYTVQILKNVTQYLSLAKTINVAQVFLPFDVMTDIDKLNIDLNTAADTLTEKTTENAGKIRRVFNAVRLALITVAAVMLILALLGLLLSILGHQHAIHVFIVSGWLLVAGTFILYGVFVIMNNAISDTCLAMEEWVENPHAETALSNILPCVDQRTTNHTLTQSKQVINGIVNVVNTYIYNFANSDPSPDDHSYYNQSGPPMPTLCYPFDSQLQDRQCGSYEVSMENASLVWHNFMCMVSASGLCTTTGRITPDRFTQLVAAVNESYALEHYTPPLLCLQNCDFVRDTFQNITSNYCHPLEHYLKKVNAGLGLISVGVLFCLVLWIFYANRPRREEVFVKLLLPIKCTSCKKIFSSNSNNNITLASTTNGD</sequence>
<dbReference type="PROSITE" id="PS51257">
    <property type="entry name" value="PROKAR_LIPOPROTEIN"/>
    <property type="match status" value="1"/>
</dbReference>
<feature type="transmembrane region" description="Helical" evidence="1">
    <location>
        <begin position="101"/>
        <end position="130"/>
    </location>
</feature>
<feature type="transmembrane region" description="Helical" evidence="1">
    <location>
        <begin position="260"/>
        <end position="283"/>
    </location>
</feature>
<name>A0A6P6BH07_DURZI</name>
<dbReference type="Proteomes" id="UP000515121">
    <property type="component" value="Unplaced"/>
</dbReference>
<keyword evidence="2" id="KW-0732">Signal</keyword>
<dbReference type="PANTHER" id="PTHR31414:SF16">
    <property type="entry name" value="TRANSMEMBRANE PROTEIN"/>
    <property type="match status" value="1"/>
</dbReference>
<dbReference type="KEGG" id="dzi:111318025"/>
<dbReference type="InterPro" id="IPR040283">
    <property type="entry name" value="DDB_G0292058-like"/>
</dbReference>
<evidence type="ECO:0000256" key="1">
    <source>
        <dbReference type="SAM" id="Phobius"/>
    </source>
</evidence>
<feature type="transmembrane region" description="Helical" evidence="1">
    <location>
        <begin position="150"/>
        <end position="171"/>
    </location>
</feature>
<feature type="signal peptide" evidence="2">
    <location>
        <begin position="1"/>
        <end position="28"/>
    </location>
</feature>
<dbReference type="GO" id="GO:0016020">
    <property type="term" value="C:membrane"/>
    <property type="evidence" value="ECO:0007669"/>
    <property type="project" value="TreeGrafter"/>
</dbReference>
<organism evidence="3 4">
    <name type="scientific">Durio zibethinus</name>
    <name type="common">Durian</name>
    <dbReference type="NCBI Taxonomy" id="66656"/>
    <lineage>
        <taxon>Eukaryota</taxon>
        <taxon>Viridiplantae</taxon>
        <taxon>Streptophyta</taxon>
        <taxon>Embryophyta</taxon>
        <taxon>Tracheophyta</taxon>
        <taxon>Spermatophyta</taxon>
        <taxon>Magnoliopsida</taxon>
        <taxon>eudicotyledons</taxon>
        <taxon>Gunneridae</taxon>
        <taxon>Pentapetalae</taxon>
        <taxon>rosids</taxon>
        <taxon>malvids</taxon>
        <taxon>Malvales</taxon>
        <taxon>Malvaceae</taxon>
        <taxon>Helicteroideae</taxon>
        <taxon>Durio</taxon>
    </lineage>
</organism>
<dbReference type="GeneID" id="111318025"/>